<accession>A0ABT3T4I5</accession>
<feature type="compositionally biased region" description="Basic and acidic residues" evidence="1">
    <location>
        <begin position="659"/>
        <end position="670"/>
    </location>
</feature>
<protein>
    <submittedName>
        <fullName evidence="3">Uncharacterized protein</fullName>
    </submittedName>
</protein>
<comment type="caution">
    <text evidence="3">The sequence shown here is derived from an EMBL/GenBank/DDBJ whole genome shotgun (WGS) entry which is preliminary data.</text>
</comment>
<dbReference type="InterPro" id="IPR029058">
    <property type="entry name" value="AB_hydrolase_fold"/>
</dbReference>
<feature type="region of interest" description="Disordered" evidence="1">
    <location>
        <begin position="634"/>
        <end position="673"/>
    </location>
</feature>
<reference evidence="3" key="1">
    <citation type="submission" date="2019-02" db="EMBL/GenBank/DDBJ databases">
        <authorList>
            <person name="Li S.-H."/>
        </authorList>
    </citation>
    <scope>NUCLEOTIDE SEQUENCE</scope>
    <source>
        <strain evidence="3">IMCC11814</strain>
    </source>
</reference>
<sequence>MALVFHVKIIILAVAVIASLAACSNSNDGNAVSVEPYEIISIDDSNAEVCDLLDTAKCLLPFPSNFFTRKSDTTDNGLLVNFSNEAMPTNASGIVVDSVELNRNDGFSPGTVMITQVPNLDMAATGAPRLIDLSDSRQDDSPIVVINAATGERQLIWSELDSNAQNEAELSLLIRVAKNLQEGQRYIVALRSMKNAAGETISPTELFRAYRDNISTDSDAAEARRPAIEAIFSDLQSANIARHDLYLAWDFTVSSTRSLSERILHMRDTAFAALAGDTPEFTIDSVEDLSMTDENWGRRIEGTITVPNFMDSDDASAGSSLFYADDGDALPDRMNGDNTTVQPFICNISNQSLNLASQSAEFGGATRVYLYGHGLLGSRYQSTNGAHQGALSNKFNLMNCAMDFIGMAESDVENAIAILRGVKNFSSLPDRSQQGFINWMHLAELLRHADGFATHEAFQIDGRSVYDRSHVYYYGNSEGGILGGALLATAPNIDNGVLGVPGMNYSLLLRRSVDFDLYSAVLAPAYPDVLDQTLLLSLFQMLWDRGENNGYANHLVSDPLPNTPAKNVLLHVAFGDHQVTHTSAEIMARTMGIPLHQPALVQGRHHDIKPFVEQLSISTYPHIGSALVYFDGGPGPNDEWDDTGTHVPPVINQPPRTGNDPHERPRRDPGAMEQISGFMSPESIVINACGAGPCLVDGWNGVLE</sequence>
<evidence type="ECO:0000256" key="1">
    <source>
        <dbReference type="SAM" id="MobiDB-lite"/>
    </source>
</evidence>
<evidence type="ECO:0000313" key="3">
    <source>
        <dbReference type="EMBL" id="MCX2976984.1"/>
    </source>
</evidence>
<feature type="chain" id="PRO_5045209527" evidence="2">
    <location>
        <begin position="25"/>
        <end position="704"/>
    </location>
</feature>
<evidence type="ECO:0000313" key="4">
    <source>
        <dbReference type="Proteomes" id="UP001143304"/>
    </source>
</evidence>
<dbReference type="Gene3D" id="3.40.50.1820">
    <property type="entry name" value="alpha/beta hydrolase"/>
    <property type="match status" value="1"/>
</dbReference>
<name>A0ABT3T4I5_9GAMM</name>
<feature type="signal peptide" evidence="2">
    <location>
        <begin position="1"/>
        <end position="24"/>
    </location>
</feature>
<keyword evidence="2" id="KW-0732">Signal</keyword>
<proteinExistence type="predicted"/>
<dbReference type="SUPFAM" id="SSF53474">
    <property type="entry name" value="alpha/beta-Hydrolases"/>
    <property type="match status" value="1"/>
</dbReference>
<gene>
    <name evidence="3" type="ORF">EYC82_06415</name>
</gene>
<dbReference type="Proteomes" id="UP001143304">
    <property type="component" value="Unassembled WGS sequence"/>
</dbReference>
<dbReference type="RefSeq" id="WP_279248722.1">
    <property type="nucleotide sequence ID" value="NZ_SHNO01000001.1"/>
</dbReference>
<organism evidence="3 4">
    <name type="scientific">Candidatus Marimicrobium litorale</name>
    <dbReference type="NCBI Taxonomy" id="2518991"/>
    <lineage>
        <taxon>Bacteria</taxon>
        <taxon>Pseudomonadati</taxon>
        <taxon>Pseudomonadota</taxon>
        <taxon>Gammaproteobacteria</taxon>
        <taxon>Cellvibrionales</taxon>
        <taxon>Halieaceae</taxon>
        <taxon>Marimicrobium</taxon>
    </lineage>
</organism>
<keyword evidence="4" id="KW-1185">Reference proteome</keyword>
<evidence type="ECO:0000256" key="2">
    <source>
        <dbReference type="SAM" id="SignalP"/>
    </source>
</evidence>
<dbReference type="EMBL" id="SHNO01000001">
    <property type="protein sequence ID" value="MCX2976984.1"/>
    <property type="molecule type" value="Genomic_DNA"/>
</dbReference>